<dbReference type="Proteomes" id="UP001629156">
    <property type="component" value="Unassembled WGS sequence"/>
</dbReference>
<evidence type="ECO:0000313" key="1">
    <source>
        <dbReference type="EMBL" id="MFL9845132.1"/>
    </source>
</evidence>
<accession>A0ABW8Z0A7</accession>
<evidence type="ECO:0008006" key="3">
    <source>
        <dbReference type="Google" id="ProtNLM"/>
    </source>
</evidence>
<name>A0ABW8Z0A7_9FLAO</name>
<gene>
    <name evidence="1" type="ORF">ABS766_11945</name>
</gene>
<dbReference type="EMBL" id="JBELPZ010000012">
    <property type="protein sequence ID" value="MFL9845132.1"/>
    <property type="molecule type" value="Genomic_DNA"/>
</dbReference>
<dbReference type="RefSeq" id="WP_408085400.1">
    <property type="nucleotide sequence ID" value="NZ_JBELPZ010000012.1"/>
</dbReference>
<organism evidence="1 2">
    <name type="scientific">Flavobacterium rhizosphaerae</name>
    <dbReference type="NCBI Taxonomy" id="3163298"/>
    <lineage>
        <taxon>Bacteria</taxon>
        <taxon>Pseudomonadati</taxon>
        <taxon>Bacteroidota</taxon>
        <taxon>Flavobacteriia</taxon>
        <taxon>Flavobacteriales</taxon>
        <taxon>Flavobacteriaceae</taxon>
        <taxon>Flavobacterium</taxon>
    </lineage>
</organism>
<sequence>MSVILYINGYKIDLYSSEVIAQTKQVNTIADLNTRQTNYTDTFKVPKTANNVKAFEYMAMTGNTTLLPYKKNECSLYSHSGECFVYKGWAHIKDDGENYEIDIQDGIVDIFKAMENDSLSVLDLSDLIHQKTIENIKETWQGDLPYLYILADYNGNTGLTNTSPENLTPEVNIDYLVPSVNVKWLWDKISEKYNFNYTGAVFNTFNFKQLYMTFPKGQTVTGENDHVLFLANGADLVTLPGKSTAYWYAQFDFPGINELASTINDIHMQVEEAATYRIKITGYIYGYRDTNYSIEQQNKFYLGKNFENSIANYAPEFFLIADDVPNGQIEFDIQQTFTLEQLETVCVVTTRNTAGIGGYFAKTSDSYINITLYRVDPNTVDFSEAFTDFSVKDFLKEVLYRFGLTMYKSKYADASGKYTYDFLTLEQMLRQAETVDWSNKFNRKIKETHAYGNFAQQNWFRYNYNDKEATNNDGAINIDNVYLNDTADAIKSKIYSPEREKVQYIDKQTNVYKLWDKEIVDNPAEGEEPVKYKALDKRYYFMRAVQEINDINLISNQLSLTDTADSYYRESFYKLSFKDIIQDYYSPIASIINRAIIVDCEMWLTELDTANFDFKKLYYIEQLSNYFIVNKINSFVPGKMTKVELIRVVYSTPLDLDQYGLVIVGALSLGDNQYQVTFQVNNYTVEEDTYLLFEASDDGFSWEDTNNPTQLLQGGTVVIDLTGYPQYYIRITDSANIYSNVFSL</sequence>
<evidence type="ECO:0000313" key="2">
    <source>
        <dbReference type="Proteomes" id="UP001629156"/>
    </source>
</evidence>
<keyword evidence="2" id="KW-1185">Reference proteome</keyword>
<comment type="caution">
    <text evidence="1">The sequence shown here is derived from an EMBL/GenBank/DDBJ whole genome shotgun (WGS) entry which is preliminary data.</text>
</comment>
<protein>
    <recommendedName>
        <fullName evidence="3">Tail protein</fullName>
    </recommendedName>
</protein>
<proteinExistence type="predicted"/>
<reference evidence="1 2" key="1">
    <citation type="submission" date="2024-06" db="EMBL/GenBank/DDBJ databases">
        <authorList>
            <person name="Kaempfer P."/>
            <person name="Viver T."/>
        </authorList>
    </citation>
    <scope>NUCLEOTIDE SEQUENCE [LARGE SCALE GENOMIC DNA]</scope>
    <source>
        <strain evidence="1 2">ST-119</strain>
    </source>
</reference>